<organism evidence="3 4">
    <name type="scientific">Cuscuta campestris</name>
    <dbReference type="NCBI Taxonomy" id="132261"/>
    <lineage>
        <taxon>Eukaryota</taxon>
        <taxon>Viridiplantae</taxon>
        <taxon>Streptophyta</taxon>
        <taxon>Embryophyta</taxon>
        <taxon>Tracheophyta</taxon>
        <taxon>Spermatophyta</taxon>
        <taxon>Magnoliopsida</taxon>
        <taxon>eudicotyledons</taxon>
        <taxon>Gunneridae</taxon>
        <taxon>Pentapetalae</taxon>
        <taxon>asterids</taxon>
        <taxon>lamiids</taxon>
        <taxon>Solanales</taxon>
        <taxon>Convolvulaceae</taxon>
        <taxon>Cuscuteae</taxon>
        <taxon>Cuscuta</taxon>
        <taxon>Cuscuta subgen. Grammica</taxon>
        <taxon>Cuscuta sect. Cleistogrammica</taxon>
    </lineage>
</organism>
<dbReference type="InterPro" id="IPR035669">
    <property type="entry name" value="SGNH_plant_lipase-like"/>
</dbReference>
<dbReference type="GO" id="GO:0005576">
    <property type="term" value="C:extracellular region"/>
    <property type="evidence" value="ECO:0007669"/>
    <property type="project" value="TreeGrafter"/>
</dbReference>
<dbReference type="PANTHER" id="PTHR45642:SF95">
    <property type="entry name" value="GDSL-LIKE LIPASE_ACYLHYDROLASE FAMILY PROTEIN, EXPRESSED"/>
    <property type="match status" value="1"/>
</dbReference>
<dbReference type="Pfam" id="PF00657">
    <property type="entry name" value="Lipase_GDSL"/>
    <property type="match status" value="1"/>
</dbReference>
<gene>
    <name evidence="3" type="ORF">CCAM_LOCUS18049</name>
</gene>
<feature type="signal peptide" evidence="2">
    <location>
        <begin position="1"/>
        <end position="25"/>
    </location>
</feature>
<evidence type="ECO:0008006" key="5">
    <source>
        <dbReference type="Google" id="ProtNLM"/>
    </source>
</evidence>
<keyword evidence="4" id="KW-1185">Reference proteome</keyword>
<evidence type="ECO:0000256" key="1">
    <source>
        <dbReference type="ARBA" id="ARBA00008668"/>
    </source>
</evidence>
<dbReference type="InterPro" id="IPR001087">
    <property type="entry name" value="GDSL"/>
</dbReference>
<evidence type="ECO:0000313" key="4">
    <source>
        <dbReference type="Proteomes" id="UP000595140"/>
    </source>
</evidence>
<dbReference type="GO" id="GO:0016788">
    <property type="term" value="F:hydrolase activity, acting on ester bonds"/>
    <property type="evidence" value="ECO:0007669"/>
    <property type="project" value="InterPro"/>
</dbReference>
<dbReference type="OrthoDB" id="1600564at2759"/>
<dbReference type="CDD" id="cd01837">
    <property type="entry name" value="SGNH_plant_lipase_like"/>
    <property type="match status" value="1"/>
</dbReference>
<dbReference type="Gene3D" id="3.40.50.1110">
    <property type="entry name" value="SGNH hydrolase"/>
    <property type="match status" value="1"/>
</dbReference>
<comment type="similarity">
    <text evidence="1">Belongs to the 'GDSL' lipolytic enzyme family.</text>
</comment>
<accession>A0A484LIJ7</accession>
<reference evidence="3 4" key="1">
    <citation type="submission" date="2018-04" db="EMBL/GenBank/DDBJ databases">
        <authorList>
            <person name="Vogel A."/>
        </authorList>
    </citation>
    <scope>NUCLEOTIDE SEQUENCE [LARGE SCALE GENOMIC DNA]</scope>
</reference>
<proteinExistence type="inferred from homology"/>
<sequence length="361" mass="39372">MLFLYNCSVLLLVWWVVTSSGGGEAKIKLPEGVVIPAILGFGDSIIDTGMNNYIPTVAKCNFPPYGEDLPDGNPTGRFCNGKTPIDLIAEELGVKETVPPYLDPNLKPEDLKTGVSFASGACGYDPQSSQYASTISLSEQLDYFKEYLEKLKAAFGENETKFVTDNSLFLVVAGSNDISNTYFGLGLRRLQYPTVDSYADFIVHKASTFIQELYGLGGRRIGVFSQVPIGCVPAVRTLAGGSERDCAERYNDAAELANAKLAAEIESLSGSLPPDARVVFIDIYRPMVDVIGNPGRYGLTESGRGCCGTGDLEVSYLCNKLSATTCEEHDKYLFWDSFHPTEIGYKILIDQILPGYVSRFI</sequence>
<evidence type="ECO:0000313" key="3">
    <source>
        <dbReference type="EMBL" id="VFQ76273.1"/>
    </source>
</evidence>
<feature type="chain" id="PRO_5019746559" description="SGNH hydrolase-type esterase domain-containing protein" evidence="2">
    <location>
        <begin position="26"/>
        <end position="361"/>
    </location>
</feature>
<dbReference type="PANTHER" id="PTHR45642">
    <property type="entry name" value="GDSL ESTERASE/LIPASE EXL3"/>
    <property type="match status" value="1"/>
</dbReference>
<dbReference type="InterPro" id="IPR036514">
    <property type="entry name" value="SGNH_hydro_sf"/>
</dbReference>
<dbReference type="SUPFAM" id="SSF52266">
    <property type="entry name" value="SGNH hydrolase"/>
    <property type="match status" value="1"/>
</dbReference>
<dbReference type="EMBL" id="OOIL02001512">
    <property type="protein sequence ID" value="VFQ76273.1"/>
    <property type="molecule type" value="Genomic_DNA"/>
</dbReference>
<protein>
    <recommendedName>
        <fullName evidence="5">SGNH hydrolase-type esterase domain-containing protein</fullName>
    </recommendedName>
</protein>
<name>A0A484LIJ7_9ASTE</name>
<dbReference type="FunFam" id="3.40.50.1110:FF:000003">
    <property type="entry name" value="GDSL esterase/lipase APG"/>
    <property type="match status" value="1"/>
</dbReference>
<keyword evidence="2" id="KW-0732">Signal</keyword>
<dbReference type="AlphaFoldDB" id="A0A484LIJ7"/>
<dbReference type="Proteomes" id="UP000595140">
    <property type="component" value="Unassembled WGS sequence"/>
</dbReference>
<evidence type="ECO:0000256" key="2">
    <source>
        <dbReference type="SAM" id="SignalP"/>
    </source>
</evidence>
<dbReference type="InterPro" id="IPR050592">
    <property type="entry name" value="GDSL_lipolytic_enzyme"/>
</dbReference>